<dbReference type="AlphaFoldDB" id="A0A085NN83"/>
<organism evidence="2">
    <name type="scientific">Trichuris suis</name>
    <name type="common">pig whipworm</name>
    <dbReference type="NCBI Taxonomy" id="68888"/>
    <lineage>
        <taxon>Eukaryota</taxon>
        <taxon>Metazoa</taxon>
        <taxon>Ecdysozoa</taxon>
        <taxon>Nematoda</taxon>
        <taxon>Enoplea</taxon>
        <taxon>Dorylaimia</taxon>
        <taxon>Trichinellida</taxon>
        <taxon>Trichuridae</taxon>
        <taxon>Trichuris</taxon>
    </lineage>
</organism>
<evidence type="ECO:0000313" key="3">
    <source>
        <dbReference type="Proteomes" id="UP000030764"/>
    </source>
</evidence>
<evidence type="ECO:0000313" key="2">
    <source>
        <dbReference type="EMBL" id="KFD70929.1"/>
    </source>
</evidence>
<accession>A0A085NN83</accession>
<gene>
    <name evidence="1" type="ORF">M513_01129</name>
    <name evidence="2" type="ORF">M514_01129</name>
</gene>
<dbReference type="EMBL" id="KL363186">
    <property type="protein sequence ID" value="KFD57896.1"/>
    <property type="molecule type" value="Genomic_DNA"/>
</dbReference>
<keyword evidence="3" id="KW-1185">Reference proteome</keyword>
<dbReference type="Proteomes" id="UP000030764">
    <property type="component" value="Unassembled WGS sequence"/>
</dbReference>
<reference evidence="2 3" key="1">
    <citation type="journal article" date="2014" name="Nat. Genet.">
        <title>Genome and transcriptome of the porcine whipworm Trichuris suis.</title>
        <authorList>
            <person name="Jex A.R."/>
            <person name="Nejsum P."/>
            <person name="Schwarz E.M."/>
            <person name="Hu L."/>
            <person name="Young N.D."/>
            <person name="Hall R.S."/>
            <person name="Korhonen P.K."/>
            <person name="Liao S."/>
            <person name="Thamsborg S."/>
            <person name="Xia J."/>
            <person name="Xu P."/>
            <person name="Wang S."/>
            <person name="Scheerlinck J.P."/>
            <person name="Hofmann A."/>
            <person name="Sternberg P.W."/>
            <person name="Wang J."/>
            <person name="Gasser R.B."/>
        </authorList>
    </citation>
    <scope>NUCLEOTIDE SEQUENCE [LARGE SCALE GENOMIC DNA]</scope>
    <source>
        <strain evidence="2">DCEP-RM93F</strain>
        <strain evidence="1">DCEP-RM93M</strain>
    </source>
</reference>
<dbReference type="EMBL" id="KL367485">
    <property type="protein sequence ID" value="KFD70929.1"/>
    <property type="molecule type" value="Genomic_DNA"/>
</dbReference>
<proteinExistence type="predicted"/>
<sequence length="52" mass="5804">MPTRHKEALYSNQGLICSAVPMLVRSWRSALRNCLDASAIDFSYSGSLSKRD</sequence>
<dbReference type="Proteomes" id="UP000030758">
    <property type="component" value="Unassembled WGS sequence"/>
</dbReference>
<protein>
    <submittedName>
        <fullName evidence="2">Uncharacterized protein</fullName>
    </submittedName>
</protein>
<name>A0A085NN83_9BILA</name>
<evidence type="ECO:0000313" key="1">
    <source>
        <dbReference type="EMBL" id="KFD57896.1"/>
    </source>
</evidence>